<proteinExistence type="inferred from homology"/>
<name>A0A0D8Y1P2_DICVI</name>
<evidence type="ECO:0000313" key="15">
    <source>
        <dbReference type="EMBL" id="KJH50605.1"/>
    </source>
</evidence>
<evidence type="ECO:0000313" key="16">
    <source>
        <dbReference type="Proteomes" id="UP000053766"/>
    </source>
</evidence>
<dbReference type="FunFam" id="1.10.287.770:FF:000001">
    <property type="entry name" value="Acid-sensing ion channel subunit 1"/>
    <property type="match status" value="1"/>
</dbReference>
<reference evidence="16" key="2">
    <citation type="journal article" date="2016" name="Sci. Rep.">
        <title>Dictyocaulus viviparus genome, variome and transcriptome elucidate lungworm biology and support future intervention.</title>
        <authorList>
            <person name="McNulty S.N."/>
            <person name="Strube C."/>
            <person name="Rosa B.A."/>
            <person name="Martin J.C."/>
            <person name="Tyagi R."/>
            <person name="Choi Y.J."/>
            <person name="Wang Q."/>
            <person name="Hallsworth Pepin K."/>
            <person name="Zhang X."/>
            <person name="Ozersky P."/>
            <person name="Wilson R.K."/>
            <person name="Sternberg P.W."/>
            <person name="Gasser R.B."/>
            <person name="Mitreva M."/>
        </authorList>
    </citation>
    <scope>NUCLEOTIDE SEQUENCE [LARGE SCALE GENOMIC DNA]</scope>
    <source>
        <strain evidence="16">HannoverDv2000</strain>
    </source>
</reference>
<organism evidence="15 16">
    <name type="scientific">Dictyocaulus viviparus</name>
    <name type="common">Bovine lungworm</name>
    <dbReference type="NCBI Taxonomy" id="29172"/>
    <lineage>
        <taxon>Eukaryota</taxon>
        <taxon>Metazoa</taxon>
        <taxon>Ecdysozoa</taxon>
        <taxon>Nematoda</taxon>
        <taxon>Chromadorea</taxon>
        <taxon>Rhabditida</taxon>
        <taxon>Rhabditina</taxon>
        <taxon>Rhabditomorpha</taxon>
        <taxon>Strongyloidea</taxon>
        <taxon>Metastrongylidae</taxon>
        <taxon>Dictyocaulus</taxon>
    </lineage>
</organism>
<keyword evidence="10" id="KW-0325">Glycoprotein</keyword>
<gene>
    <name evidence="15" type="ORF">DICVIV_03279</name>
</gene>
<dbReference type="AlphaFoldDB" id="A0A0D8Y1P2"/>
<evidence type="ECO:0000256" key="12">
    <source>
        <dbReference type="ARBA" id="ARBA00023303"/>
    </source>
</evidence>
<dbReference type="PANTHER" id="PTHR11690">
    <property type="entry name" value="AMILORIDE-SENSITIVE SODIUM CHANNEL-RELATED"/>
    <property type="match status" value="1"/>
</dbReference>
<evidence type="ECO:0000256" key="11">
    <source>
        <dbReference type="ARBA" id="ARBA00023201"/>
    </source>
</evidence>
<feature type="transmembrane region" description="Helical" evidence="14">
    <location>
        <begin position="41"/>
        <end position="62"/>
    </location>
</feature>
<dbReference type="InterPro" id="IPR020903">
    <property type="entry name" value="ENaC_CS"/>
</dbReference>
<keyword evidence="11 13" id="KW-0739">Sodium transport</keyword>
<evidence type="ECO:0000256" key="1">
    <source>
        <dbReference type="ARBA" id="ARBA00004141"/>
    </source>
</evidence>
<keyword evidence="9 14" id="KW-0472">Membrane</keyword>
<evidence type="ECO:0000256" key="4">
    <source>
        <dbReference type="ARBA" id="ARBA00022461"/>
    </source>
</evidence>
<evidence type="ECO:0000256" key="3">
    <source>
        <dbReference type="ARBA" id="ARBA00022448"/>
    </source>
</evidence>
<dbReference type="GO" id="GO:0015280">
    <property type="term" value="F:ligand-gated sodium channel activity"/>
    <property type="evidence" value="ECO:0007669"/>
    <property type="project" value="TreeGrafter"/>
</dbReference>
<evidence type="ECO:0000256" key="9">
    <source>
        <dbReference type="ARBA" id="ARBA00023136"/>
    </source>
</evidence>
<dbReference type="OrthoDB" id="6021021at2759"/>
<keyword evidence="12 13" id="KW-0407">Ion channel</keyword>
<dbReference type="PROSITE" id="PS01206">
    <property type="entry name" value="ASC"/>
    <property type="match status" value="1"/>
</dbReference>
<reference evidence="15 16" key="1">
    <citation type="submission" date="2013-11" db="EMBL/GenBank/DDBJ databases">
        <title>Draft genome of the bovine lungworm Dictyocaulus viviparus.</title>
        <authorList>
            <person name="Mitreva M."/>
        </authorList>
    </citation>
    <scope>NUCLEOTIDE SEQUENCE [LARGE SCALE GENOMIC DNA]</scope>
    <source>
        <strain evidence="15 16">HannoverDv2000</strain>
    </source>
</reference>
<keyword evidence="5 13" id="KW-0812">Transmembrane</keyword>
<evidence type="ECO:0000256" key="2">
    <source>
        <dbReference type="ARBA" id="ARBA00007193"/>
    </source>
</evidence>
<evidence type="ECO:0000256" key="6">
    <source>
        <dbReference type="ARBA" id="ARBA00022989"/>
    </source>
</evidence>
<comment type="subcellular location">
    <subcellularLocation>
        <location evidence="1">Membrane</location>
        <topology evidence="1">Multi-pass membrane protein</topology>
    </subcellularLocation>
</comment>
<keyword evidence="4 13" id="KW-0894">Sodium channel</keyword>
<sequence length="877" mass="99481">MKSHGSVYTVPTGSDRLLQILHGLSAHGIPRAYVSQGLRRTLWLLLFFFCFCAFGYQAYLIVLRFSRNDIIVGVEIKFEEIRFPAVTICNINPYKNSLARQTTPIKHAIESFEYAIDRSSGSEISQVKRKKRATNRTLLKPAHVYCRKSSNHYTIDPEGNERCICSTFSNNEYYWNCAPEREYQTTICPNDTNIESLSLCYCQGGFCIEAENQVKIVGRWPLSLSIRDCYNSSSCMCVVLHTNDISLPSTSYCANISDWQLTMCNGCDWWGRCTRSFGLVGDEECVCDGESYTSCFAVESDNDIDNDNDDSKKHVRVRRDKQRVYEKILSQHEGIMAVYAMCECNSERGCFSFKKKYIANTSTECVCFYNKNNDQIWPCYRQEEWEERKCSRCNSFGDCHFSASQTNAIYDCYCALPIRMCVRIDPSEGNITDLTDRIVNVWEILPTTTMSPNQKKEKDREKAYGYTGVTDPITLKGKAMENIIFAVDQLTETEKWAISYKQSEFITKCSFNGKECKGVTDPITLKGKAMENIIFAVDQLTETEKWAISYKQSEFITKCSFNGKECKVEDEFKAYLDPSYGACFTYVGSHYANITSERAGPSYGLRLEVFVNISEYLPTTEAAGVRLTVHSFEEQPFPDTLGHSAPTGFISSFGIRMKTMSRLPLPYGDCNDQGKDDDFIYVDKKYNTEGCQRSCIQKHLVTRCGCGDPRYPPYRSIKNCPVDDLQKRQCLKREINYATRYSKKIGCKCKQPCSQDVYTVSYSASRWPAVPGDQSGCPNGMAAHHCFMEQGAMIEVYFEQLNYESLLESEAYGLPNLLSDFGGQLGLWMGVSVITIMEVFILLLDVLLTIFGLTAGKGKPYATKKVTSSIHCNAAKE</sequence>
<dbReference type="STRING" id="29172.A0A0D8Y1P2"/>
<evidence type="ECO:0000256" key="8">
    <source>
        <dbReference type="ARBA" id="ARBA00023065"/>
    </source>
</evidence>
<protein>
    <submittedName>
        <fullName evidence="15">Degenerin</fullName>
    </submittedName>
</protein>
<dbReference type="EMBL" id="KN716202">
    <property type="protein sequence ID" value="KJH50605.1"/>
    <property type="molecule type" value="Genomic_DNA"/>
</dbReference>
<feature type="transmembrane region" description="Helical" evidence="14">
    <location>
        <begin position="825"/>
        <end position="855"/>
    </location>
</feature>
<evidence type="ECO:0000256" key="5">
    <source>
        <dbReference type="ARBA" id="ARBA00022692"/>
    </source>
</evidence>
<keyword evidence="6 14" id="KW-1133">Transmembrane helix</keyword>
<dbReference type="Pfam" id="PF00858">
    <property type="entry name" value="ASC"/>
    <property type="match status" value="2"/>
</dbReference>
<dbReference type="Gene3D" id="1.10.287.770">
    <property type="entry name" value="YojJ-like"/>
    <property type="match status" value="1"/>
</dbReference>
<dbReference type="Proteomes" id="UP000053766">
    <property type="component" value="Unassembled WGS sequence"/>
</dbReference>
<accession>A0A0D8Y1P2</accession>
<dbReference type="PRINTS" id="PR01078">
    <property type="entry name" value="AMINACHANNEL"/>
</dbReference>
<evidence type="ECO:0000256" key="13">
    <source>
        <dbReference type="RuleBase" id="RU000679"/>
    </source>
</evidence>
<keyword evidence="8 13" id="KW-0406">Ion transport</keyword>
<evidence type="ECO:0000256" key="10">
    <source>
        <dbReference type="ARBA" id="ARBA00023180"/>
    </source>
</evidence>
<keyword evidence="16" id="KW-1185">Reference proteome</keyword>
<keyword evidence="3 13" id="KW-0813">Transport</keyword>
<dbReference type="GO" id="GO:0005886">
    <property type="term" value="C:plasma membrane"/>
    <property type="evidence" value="ECO:0007669"/>
    <property type="project" value="TreeGrafter"/>
</dbReference>
<comment type="similarity">
    <text evidence="2 13">Belongs to the amiloride-sensitive sodium channel (TC 1.A.6) family.</text>
</comment>
<dbReference type="PANTHER" id="PTHR11690:SF282">
    <property type="entry name" value="DEGENERIN-LIKE PROTEIN ASIC-1"/>
    <property type="match status" value="1"/>
</dbReference>
<evidence type="ECO:0000256" key="14">
    <source>
        <dbReference type="SAM" id="Phobius"/>
    </source>
</evidence>
<keyword evidence="7" id="KW-0915">Sodium</keyword>
<evidence type="ECO:0000256" key="7">
    <source>
        <dbReference type="ARBA" id="ARBA00023053"/>
    </source>
</evidence>
<dbReference type="Gene3D" id="2.60.470.10">
    <property type="entry name" value="Acid-sensing ion channels like domains"/>
    <property type="match status" value="1"/>
</dbReference>
<dbReference type="InterPro" id="IPR001873">
    <property type="entry name" value="ENaC"/>
</dbReference>